<proteinExistence type="predicted"/>
<evidence type="ECO:0000313" key="3">
    <source>
        <dbReference type="Proteomes" id="UP001500879"/>
    </source>
</evidence>
<dbReference type="Proteomes" id="UP001500879">
    <property type="component" value="Unassembled WGS sequence"/>
</dbReference>
<evidence type="ECO:0000256" key="1">
    <source>
        <dbReference type="SAM" id="MobiDB-lite"/>
    </source>
</evidence>
<evidence type="ECO:0000313" key="2">
    <source>
        <dbReference type="EMBL" id="GAA0427056.1"/>
    </source>
</evidence>
<dbReference type="EMBL" id="BAAABX010000058">
    <property type="protein sequence ID" value="GAA0427056.1"/>
    <property type="molecule type" value="Genomic_DNA"/>
</dbReference>
<reference evidence="2 3" key="1">
    <citation type="journal article" date="2019" name="Int. J. Syst. Evol. Microbiol.">
        <title>The Global Catalogue of Microorganisms (GCM) 10K type strain sequencing project: providing services to taxonomists for standard genome sequencing and annotation.</title>
        <authorList>
            <consortium name="The Broad Institute Genomics Platform"/>
            <consortium name="The Broad Institute Genome Sequencing Center for Infectious Disease"/>
            <person name="Wu L."/>
            <person name="Ma J."/>
        </authorList>
    </citation>
    <scope>NUCLEOTIDE SEQUENCE [LARGE SCALE GENOMIC DNA]</scope>
    <source>
        <strain evidence="2 3">JCM 4788</strain>
    </source>
</reference>
<gene>
    <name evidence="2" type="ORF">GCM10010357_55740</name>
</gene>
<protein>
    <submittedName>
        <fullName evidence="2">Uncharacterized protein</fullName>
    </submittedName>
</protein>
<accession>A0ABN0Z112</accession>
<organism evidence="2 3">
    <name type="scientific">Streptomyces luteireticuli</name>
    <dbReference type="NCBI Taxonomy" id="173858"/>
    <lineage>
        <taxon>Bacteria</taxon>
        <taxon>Bacillati</taxon>
        <taxon>Actinomycetota</taxon>
        <taxon>Actinomycetes</taxon>
        <taxon>Kitasatosporales</taxon>
        <taxon>Streptomycetaceae</taxon>
        <taxon>Streptomyces</taxon>
    </lineage>
</organism>
<sequence length="109" mass="12134">MCHRHWMYVTDVHDIYEKRPASDPPTGRSGALFVPERIPPTGSVRESVRTGRPVLRTRSAGTTYGREGRSKLPGYVPRPRVAGPSPKTIQHCLVRPIHPRNGYPGIAVI</sequence>
<comment type="caution">
    <text evidence="2">The sequence shown here is derived from an EMBL/GenBank/DDBJ whole genome shotgun (WGS) entry which is preliminary data.</text>
</comment>
<keyword evidence="3" id="KW-1185">Reference proteome</keyword>
<feature type="region of interest" description="Disordered" evidence="1">
    <location>
        <begin position="18"/>
        <end position="87"/>
    </location>
</feature>
<name>A0ABN0Z112_9ACTN</name>